<accession>A0ABP4EI26</accession>
<dbReference type="InterPro" id="IPR016156">
    <property type="entry name" value="FAD/NAD-linked_Rdtase_dimer_sf"/>
</dbReference>
<dbReference type="InterPro" id="IPR023753">
    <property type="entry name" value="FAD/NAD-binding_dom"/>
</dbReference>
<keyword evidence="4" id="KW-0274">FAD</keyword>
<proteinExistence type="inferred from homology"/>
<comment type="caution">
    <text evidence="9">The sequence shown here is derived from an EMBL/GenBank/DDBJ whole genome shotgun (WGS) entry which is preliminary data.</text>
</comment>
<dbReference type="SUPFAM" id="SSF55424">
    <property type="entry name" value="FAD/NAD-linked reductases, dimerisation (C-terminal) domain"/>
    <property type="match status" value="1"/>
</dbReference>
<evidence type="ECO:0000256" key="2">
    <source>
        <dbReference type="ARBA" id="ARBA00009130"/>
    </source>
</evidence>
<gene>
    <name evidence="9" type="ORF">GCM10009668_26980</name>
</gene>
<evidence type="ECO:0000259" key="8">
    <source>
        <dbReference type="Pfam" id="PF07992"/>
    </source>
</evidence>
<dbReference type="EMBL" id="BAAALG010000011">
    <property type="protein sequence ID" value="GAA1106015.1"/>
    <property type="molecule type" value="Genomic_DNA"/>
</dbReference>
<comment type="cofactor">
    <cofactor evidence="1">
        <name>FAD</name>
        <dbReference type="ChEBI" id="CHEBI:57692"/>
    </cofactor>
</comment>
<dbReference type="PRINTS" id="PR00368">
    <property type="entry name" value="FADPNR"/>
</dbReference>
<dbReference type="InterPro" id="IPR004099">
    <property type="entry name" value="Pyr_nucl-diS_OxRdtase_dimer"/>
</dbReference>
<dbReference type="Gene3D" id="3.50.50.60">
    <property type="entry name" value="FAD/NAD(P)-binding domain"/>
    <property type="match status" value="2"/>
</dbReference>
<dbReference type="Pfam" id="PF02852">
    <property type="entry name" value="Pyr_redox_dim"/>
    <property type="match status" value="1"/>
</dbReference>
<dbReference type="PANTHER" id="PTHR43429">
    <property type="entry name" value="PYRIDINE NUCLEOTIDE-DISULFIDE OXIDOREDUCTASE DOMAIN-CONTAINING"/>
    <property type="match status" value="1"/>
</dbReference>
<dbReference type="PRINTS" id="PR00469">
    <property type="entry name" value="PNDRDTASEII"/>
</dbReference>
<organism evidence="9 10">
    <name type="scientific">Nocardioides dubius</name>
    <dbReference type="NCBI Taxonomy" id="317019"/>
    <lineage>
        <taxon>Bacteria</taxon>
        <taxon>Bacillati</taxon>
        <taxon>Actinomycetota</taxon>
        <taxon>Actinomycetes</taxon>
        <taxon>Propionibacteriales</taxon>
        <taxon>Nocardioidaceae</taxon>
        <taxon>Nocardioides</taxon>
    </lineage>
</organism>
<comment type="similarity">
    <text evidence="2">Belongs to the class-III pyridine nucleotide-disulfide oxidoreductase family.</text>
</comment>
<dbReference type="InterPro" id="IPR036188">
    <property type="entry name" value="FAD/NAD-bd_sf"/>
</dbReference>
<evidence type="ECO:0000256" key="4">
    <source>
        <dbReference type="ARBA" id="ARBA00022827"/>
    </source>
</evidence>
<keyword evidence="5" id="KW-0560">Oxidoreductase</keyword>
<evidence type="ECO:0000256" key="6">
    <source>
        <dbReference type="ARBA" id="ARBA00023284"/>
    </source>
</evidence>
<dbReference type="PANTHER" id="PTHR43429:SF1">
    <property type="entry name" value="NAD(P)H SULFUR OXIDOREDUCTASE (COA-DEPENDENT)"/>
    <property type="match status" value="1"/>
</dbReference>
<feature type="domain" description="Pyridine nucleotide-disulphide oxidoreductase dimerisation" evidence="7">
    <location>
        <begin position="345"/>
        <end position="443"/>
    </location>
</feature>
<evidence type="ECO:0000313" key="10">
    <source>
        <dbReference type="Proteomes" id="UP001501581"/>
    </source>
</evidence>
<evidence type="ECO:0000259" key="7">
    <source>
        <dbReference type="Pfam" id="PF02852"/>
    </source>
</evidence>
<feature type="domain" description="FAD/NAD(P)-binding" evidence="8">
    <location>
        <begin position="4"/>
        <end position="294"/>
    </location>
</feature>
<sequence length="458" mass="47995">MSTRIVVIGADATGMSAAHQALRSARSHGREVEVTVLEATEHTSYSACGLPYWISGEVPSGDDLVARSPEQHRAMGVDLRTGARVLRVDAERREVRYRHGGAEQVLGYDELVIATGAHPIVPAWAQVEGVAKPGLGVVKNLDDGALWLDRLTASSGRHVVIAGGGYVGIEMAEAALARGHRVTLAARSRLLSMLEPGMSALLADTLKAAGVEVLLDTAVDGVDHDDQGRLRAVLAGARRIEADYLILALGVVPATEFLAGSGVPLTERGALRPDPSGRVAPGVWAGGDCCEVRHRVLDDWRYLPLGTHANKMGRAIGENLGGGELVFPGALGSAITRFSAPGGYLEVAATGLNLQQARAAGFDAVEVVTEGTTASGYHPDAAPIRISLVGDRATGRLLGGQVLGGRGAAKRIDVVAMALWSNLTAHDLAWADLAYAPPFATAWEIISLASRRLAERLG</sequence>
<evidence type="ECO:0000313" key="9">
    <source>
        <dbReference type="EMBL" id="GAA1106015.1"/>
    </source>
</evidence>
<evidence type="ECO:0000256" key="1">
    <source>
        <dbReference type="ARBA" id="ARBA00001974"/>
    </source>
</evidence>
<dbReference type="InterPro" id="IPR050260">
    <property type="entry name" value="FAD-bd_OxRdtase"/>
</dbReference>
<keyword evidence="6" id="KW-0676">Redox-active center</keyword>
<dbReference type="Proteomes" id="UP001501581">
    <property type="component" value="Unassembled WGS sequence"/>
</dbReference>
<dbReference type="RefSeq" id="WP_343995282.1">
    <property type="nucleotide sequence ID" value="NZ_BAAALG010000011.1"/>
</dbReference>
<reference evidence="10" key="1">
    <citation type="journal article" date="2019" name="Int. J. Syst. Evol. Microbiol.">
        <title>The Global Catalogue of Microorganisms (GCM) 10K type strain sequencing project: providing services to taxonomists for standard genome sequencing and annotation.</title>
        <authorList>
            <consortium name="The Broad Institute Genomics Platform"/>
            <consortium name="The Broad Institute Genome Sequencing Center for Infectious Disease"/>
            <person name="Wu L."/>
            <person name="Ma J."/>
        </authorList>
    </citation>
    <scope>NUCLEOTIDE SEQUENCE [LARGE SCALE GENOMIC DNA]</scope>
    <source>
        <strain evidence="10">JCM 13008</strain>
    </source>
</reference>
<dbReference type="Pfam" id="PF07992">
    <property type="entry name" value="Pyr_redox_2"/>
    <property type="match status" value="1"/>
</dbReference>
<dbReference type="SUPFAM" id="SSF51905">
    <property type="entry name" value="FAD/NAD(P)-binding domain"/>
    <property type="match status" value="1"/>
</dbReference>
<name>A0ABP4EI26_9ACTN</name>
<keyword evidence="10" id="KW-1185">Reference proteome</keyword>
<evidence type="ECO:0000256" key="5">
    <source>
        <dbReference type="ARBA" id="ARBA00023002"/>
    </source>
</evidence>
<evidence type="ECO:0000256" key="3">
    <source>
        <dbReference type="ARBA" id="ARBA00022630"/>
    </source>
</evidence>
<protein>
    <submittedName>
        <fullName evidence="9">FAD-dependent oxidoreductase</fullName>
    </submittedName>
</protein>
<keyword evidence="3" id="KW-0285">Flavoprotein</keyword>